<dbReference type="InterPro" id="IPR011527">
    <property type="entry name" value="ABC1_TM_dom"/>
</dbReference>
<name>A0A0A0NVB0_STRRN</name>
<keyword evidence="2 5" id="KW-0812">Transmembrane</keyword>
<dbReference type="PANTHER" id="PTHR43394">
    <property type="entry name" value="ATP-DEPENDENT PERMEASE MDL1, MITOCHONDRIAL"/>
    <property type="match status" value="1"/>
</dbReference>
<sequence>MRPARGPIGVSAALGRLPDRPTPTRLLLALARLDGRAVLLGTLTAVLALSAQALLPLTIGWTLDSVLARDTVALHLHVSMVLGCGLVQAVANVLSDRCAVAASLAAVYGTIGLLNRQTCRLGRQLAHRTSISGVVNLAVGDVPHLGAAMSVIGRGTAGVVASATAAAVLWSLSSSIGFVVLIGTATAASLLVTLIRPLHRRQQSLRAYQGELTAHAVDTLAGLRILRGIGGEEGFARRYRASSQRVRRAGVHVSRVEAWFAAFEVLLPGLLLVGAGWLGAHQVATGWMSVGDLVAAFGYIAFLAIPLRAVVDAVDKVTKGHVAARRLGAFLSLNTATRPGLPLPGASGRGEVLEEPASGLCIRPGRWTAVVCADAGDATTLAEQLGGFVLSEVRYGGVPLRESPPREIRHLILVVDDDSYLFAGPLRRELDPADRAEHDERLLLDAIATADARDIVAGLPRGLDTEIVTPAYEFSGGQLQRLRLARALMADPAVLVLREPTSAVDAHTEARIADRLRTSRPQRSTVVFCTSPLMLDRADHVAFVVDGHVVAEGTHDQLLTDRRYRHLVARGGGSP</sequence>
<gene>
    <name evidence="8" type="ORF">D3C57_144650</name>
</gene>
<proteinExistence type="predicted"/>
<dbReference type="InterPro" id="IPR036640">
    <property type="entry name" value="ABC1_TM_sf"/>
</dbReference>
<dbReference type="InterPro" id="IPR039421">
    <property type="entry name" value="Type_1_exporter"/>
</dbReference>
<feature type="transmembrane region" description="Helical" evidence="5">
    <location>
        <begin position="151"/>
        <end position="170"/>
    </location>
</feature>
<dbReference type="PROSITE" id="PS50893">
    <property type="entry name" value="ABC_TRANSPORTER_2"/>
    <property type="match status" value="1"/>
</dbReference>
<evidence type="ECO:0000313" key="9">
    <source>
        <dbReference type="Proteomes" id="UP000281594"/>
    </source>
</evidence>
<dbReference type="AlphaFoldDB" id="A0A0A0NVB0"/>
<dbReference type="InterPro" id="IPR017871">
    <property type="entry name" value="ABC_transporter-like_CS"/>
</dbReference>
<dbReference type="PANTHER" id="PTHR43394:SF1">
    <property type="entry name" value="ATP-BINDING CASSETTE SUB-FAMILY B MEMBER 10, MITOCHONDRIAL"/>
    <property type="match status" value="1"/>
</dbReference>
<keyword evidence="3 5" id="KW-1133">Transmembrane helix</keyword>
<feature type="transmembrane region" description="Helical" evidence="5">
    <location>
        <begin position="37"/>
        <end position="61"/>
    </location>
</feature>
<evidence type="ECO:0000256" key="4">
    <source>
        <dbReference type="ARBA" id="ARBA00023136"/>
    </source>
</evidence>
<dbReference type="InterPro" id="IPR027417">
    <property type="entry name" value="P-loop_NTPase"/>
</dbReference>
<evidence type="ECO:0000313" key="8">
    <source>
        <dbReference type="EMBL" id="RLV71775.1"/>
    </source>
</evidence>
<dbReference type="InterPro" id="IPR003439">
    <property type="entry name" value="ABC_transporter-like_ATP-bd"/>
</dbReference>
<evidence type="ECO:0000256" key="5">
    <source>
        <dbReference type="SAM" id="Phobius"/>
    </source>
</evidence>
<dbReference type="Gene3D" id="3.40.50.300">
    <property type="entry name" value="P-loop containing nucleotide triphosphate hydrolases"/>
    <property type="match status" value="1"/>
</dbReference>
<dbReference type="Gene3D" id="1.20.1560.10">
    <property type="entry name" value="ABC transporter type 1, transmembrane domain"/>
    <property type="match status" value="1"/>
</dbReference>
<dbReference type="STRING" id="1343740.M271_50150"/>
<dbReference type="PROSITE" id="PS00211">
    <property type="entry name" value="ABC_TRANSPORTER_1"/>
    <property type="match status" value="1"/>
</dbReference>
<dbReference type="RefSeq" id="WP_020874868.1">
    <property type="nucleotide sequence ID" value="NC_022785.1"/>
</dbReference>
<dbReference type="EMBL" id="QYCY01000004">
    <property type="protein sequence ID" value="RLV71775.1"/>
    <property type="molecule type" value="Genomic_DNA"/>
</dbReference>
<accession>A0A0A0NVB0</accession>
<feature type="domain" description="ABC transmembrane type-1" evidence="7">
    <location>
        <begin position="39"/>
        <end position="319"/>
    </location>
</feature>
<organism evidence="8 9">
    <name type="scientific">Streptomyces rapamycinicus (strain ATCC 29253 / DSM 41530 / NRRL 5491 / AYB-994)</name>
    <name type="common">Streptomyces hygroscopicus (strain ATCC 29253)</name>
    <dbReference type="NCBI Taxonomy" id="1343740"/>
    <lineage>
        <taxon>Bacteria</taxon>
        <taxon>Bacillati</taxon>
        <taxon>Actinomycetota</taxon>
        <taxon>Actinomycetes</taxon>
        <taxon>Kitasatosporales</taxon>
        <taxon>Streptomycetaceae</taxon>
        <taxon>Streptomyces</taxon>
        <taxon>Streptomyces violaceusniger group</taxon>
    </lineage>
</organism>
<dbReference type="GO" id="GO:0016887">
    <property type="term" value="F:ATP hydrolysis activity"/>
    <property type="evidence" value="ECO:0007669"/>
    <property type="project" value="InterPro"/>
</dbReference>
<comment type="subcellular location">
    <subcellularLocation>
        <location evidence="1">Cell membrane</location>
        <topology evidence="1">Multi-pass membrane protein</topology>
    </subcellularLocation>
</comment>
<feature type="transmembrane region" description="Helical" evidence="5">
    <location>
        <begin position="176"/>
        <end position="195"/>
    </location>
</feature>
<evidence type="ECO:0000256" key="3">
    <source>
        <dbReference type="ARBA" id="ARBA00022989"/>
    </source>
</evidence>
<dbReference type="Pfam" id="PF00664">
    <property type="entry name" value="ABC_membrane"/>
    <property type="match status" value="1"/>
</dbReference>
<feature type="transmembrane region" description="Helical" evidence="5">
    <location>
        <begin position="286"/>
        <end position="311"/>
    </location>
</feature>
<dbReference type="Pfam" id="PF00005">
    <property type="entry name" value="ABC_tran"/>
    <property type="match status" value="1"/>
</dbReference>
<evidence type="ECO:0008006" key="10">
    <source>
        <dbReference type="Google" id="ProtNLM"/>
    </source>
</evidence>
<feature type="transmembrane region" description="Helical" evidence="5">
    <location>
        <begin position="258"/>
        <end position="280"/>
    </location>
</feature>
<dbReference type="SUPFAM" id="SSF52540">
    <property type="entry name" value="P-loop containing nucleoside triphosphate hydrolases"/>
    <property type="match status" value="1"/>
</dbReference>
<dbReference type="HOGENOM" id="CLU_000604_84_3_11"/>
<evidence type="ECO:0000259" key="7">
    <source>
        <dbReference type="PROSITE" id="PS50929"/>
    </source>
</evidence>
<comment type="caution">
    <text evidence="8">The sequence shown here is derived from an EMBL/GenBank/DDBJ whole genome shotgun (WGS) entry which is preliminary data.</text>
</comment>
<evidence type="ECO:0000256" key="1">
    <source>
        <dbReference type="ARBA" id="ARBA00004651"/>
    </source>
</evidence>
<evidence type="ECO:0000259" key="6">
    <source>
        <dbReference type="PROSITE" id="PS50893"/>
    </source>
</evidence>
<dbReference type="SUPFAM" id="SSF90123">
    <property type="entry name" value="ABC transporter transmembrane region"/>
    <property type="match status" value="1"/>
</dbReference>
<feature type="domain" description="ABC transporter" evidence="6">
    <location>
        <begin position="331"/>
        <end position="571"/>
    </location>
</feature>
<dbReference type="KEGG" id="src:M271_50150"/>
<keyword evidence="4 5" id="KW-0472">Membrane</keyword>
<dbReference type="GO" id="GO:0015421">
    <property type="term" value="F:ABC-type oligopeptide transporter activity"/>
    <property type="evidence" value="ECO:0007669"/>
    <property type="project" value="TreeGrafter"/>
</dbReference>
<reference evidence="8 9" key="1">
    <citation type="journal article" date="2018" name="J. Biol. Chem.">
        <title>Discovery of the actinoplanic acid pathway in Streptomyces rapamycinicus reveals a genetically conserved synergism with rapamycin.</title>
        <authorList>
            <person name="Mrak P."/>
            <person name="Krastel P."/>
            <person name="Pivk Lukancic P."/>
            <person name="Tao J."/>
            <person name="Pistorius D."/>
            <person name="Moore C.M."/>
        </authorList>
    </citation>
    <scope>NUCLEOTIDE SEQUENCE [LARGE SCALE GENOMIC DNA]</scope>
    <source>
        <strain evidence="8 9">NRRL 5491</strain>
    </source>
</reference>
<protein>
    <recommendedName>
        <fullName evidence="10">Multidrug ABC transporter permease</fullName>
    </recommendedName>
</protein>
<dbReference type="PROSITE" id="PS50929">
    <property type="entry name" value="ABC_TM1F"/>
    <property type="match status" value="1"/>
</dbReference>
<dbReference type="GO" id="GO:0005886">
    <property type="term" value="C:plasma membrane"/>
    <property type="evidence" value="ECO:0007669"/>
    <property type="project" value="UniProtKB-SubCell"/>
</dbReference>
<dbReference type="eggNOG" id="COG1132">
    <property type="taxonomic scope" value="Bacteria"/>
</dbReference>
<evidence type="ECO:0000256" key="2">
    <source>
        <dbReference type="ARBA" id="ARBA00022692"/>
    </source>
</evidence>
<feature type="transmembrane region" description="Helical" evidence="5">
    <location>
        <begin position="73"/>
        <end position="94"/>
    </location>
</feature>
<dbReference type="Proteomes" id="UP000281594">
    <property type="component" value="Unassembled WGS sequence"/>
</dbReference>
<dbReference type="GO" id="GO:0005524">
    <property type="term" value="F:ATP binding"/>
    <property type="evidence" value="ECO:0007669"/>
    <property type="project" value="InterPro"/>
</dbReference>